<proteinExistence type="inferred from homology"/>
<feature type="non-terminal residue" evidence="3">
    <location>
        <position position="159"/>
    </location>
</feature>
<dbReference type="GO" id="GO:0043386">
    <property type="term" value="P:mycotoxin biosynthetic process"/>
    <property type="evidence" value="ECO:0007669"/>
    <property type="project" value="InterPro"/>
</dbReference>
<name>A0A9P4U7V5_9PLEO</name>
<keyword evidence="4" id="KW-1185">Reference proteome</keyword>
<keyword evidence="2" id="KW-0812">Transmembrane</keyword>
<reference evidence="3" key="1">
    <citation type="journal article" date="2020" name="Stud. Mycol.">
        <title>101 Dothideomycetes genomes: a test case for predicting lifestyles and emergence of pathogens.</title>
        <authorList>
            <person name="Haridas S."/>
            <person name="Albert R."/>
            <person name="Binder M."/>
            <person name="Bloem J."/>
            <person name="Labutti K."/>
            <person name="Salamov A."/>
            <person name="Andreopoulos B."/>
            <person name="Baker S."/>
            <person name="Barry K."/>
            <person name="Bills G."/>
            <person name="Bluhm B."/>
            <person name="Cannon C."/>
            <person name="Castanera R."/>
            <person name="Culley D."/>
            <person name="Daum C."/>
            <person name="Ezra D."/>
            <person name="Gonzalez J."/>
            <person name="Henrissat B."/>
            <person name="Kuo A."/>
            <person name="Liang C."/>
            <person name="Lipzen A."/>
            <person name="Lutzoni F."/>
            <person name="Magnuson J."/>
            <person name="Mondo S."/>
            <person name="Nolan M."/>
            <person name="Ohm R."/>
            <person name="Pangilinan J."/>
            <person name="Park H.-J."/>
            <person name="Ramirez L."/>
            <person name="Alfaro M."/>
            <person name="Sun H."/>
            <person name="Tritt A."/>
            <person name="Yoshinaga Y."/>
            <person name="Zwiers L.-H."/>
            <person name="Turgeon B."/>
            <person name="Goodwin S."/>
            <person name="Spatafora J."/>
            <person name="Crous P."/>
            <person name="Grigoriev I."/>
        </authorList>
    </citation>
    <scope>NUCLEOTIDE SEQUENCE</scope>
    <source>
        <strain evidence="3">CBS 690.94</strain>
    </source>
</reference>
<evidence type="ECO:0000256" key="1">
    <source>
        <dbReference type="ARBA" id="ARBA00035112"/>
    </source>
</evidence>
<organism evidence="3 4">
    <name type="scientific">Karstenula rhodostoma CBS 690.94</name>
    <dbReference type="NCBI Taxonomy" id="1392251"/>
    <lineage>
        <taxon>Eukaryota</taxon>
        <taxon>Fungi</taxon>
        <taxon>Dikarya</taxon>
        <taxon>Ascomycota</taxon>
        <taxon>Pezizomycotina</taxon>
        <taxon>Dothideomycetes</taxon>
        <taxon>Pleosporomycetidae</taxon>
        <taxon>Pleosporales</taxon>
        <taxon>Massarineae</taxon>
        <taxon>Didymosphaeriaceae</taxon>
        <taxon>Karstenula</taxon>
    </lineage>
</organism>
<dbReference type="PANTHER" id="PTHR33365">
    <property type="entry name" value="YALI0B05434P"/>
    <property type="match status" value="1"/>
</dbReference>
<gene>
    <name evidence="3" type="ORF">P171DRAFT_434299</name>
</gene>
<accession>A0A9P4U7V5</accession>
<dbReference type="PANTHER" id="PTHR33365:SF14">
    <property type="entry name" value="TAT PATHWAY SIGNAL SEQUENCE"/>
    <property type="match status" value="1"/>
</dbReference>
<protein>
    <submittedName>
        <fullName evidence="3">Uncharacterized protein</fullName>
    </submittedName>
</protein>
<comment type="caution">
    <text evidence="3">The sequence shown here is derived from an EMBL/GenBank/DDBJ whole genome shotgun (WGS) entry which is preliminary data.</text>
</comment>
<dbReference type="EMBL" id="MU001505">
    <property type="protein sequence ID" value="KAF2441649.1"/>
    <property type="molecule type" value="Genomic_DNA"/>
</dbReference>
<dbReference type="AlphaFoldDB" id="A0A9P4U7V5"/>
<evidence type="ECO:0000256" key="2">
    <source>
        <dbReference type="SAM" id="Phobius"/>
    </source>
</evidence>
<sequence length="159" mass="18058">MKWLSRFPKYEQVAAADSTEDLSHTTPPSRARRNVTSHLNALFFLFNLIFLSTLLWTAHHTTSPNYLLKKTNTYTPLLDRFPISFVKTKNNASLFNTPYSIYKDDPSPAVDAAWEEIADTPVLAISREDVVKLGKDPDYVVGIPEEFGKPCYMLSQSKL</sequence>
<dbReference type="OrthoDB" id="3687641at2759"/>
<keyword evidence="2" id="KW-0472">Membrane</keyword>
<dbReference type="InterPro" id="IPR021765">
    <property type="entry name" value="UstYa-like"/>
</dbReference>
<evidence type="ECO:0000313" key="3">
    <source>
        <dbReference type="EMBL" id="KAF2441649.1"/>
    </source>
</evidence>
<comment type="similarity">
    <text evidence="1">Belongs to the ustYa family.</text>
</comment>
<feature type="transmembrane region" description="Helical" evidence="2">
    <location>
        <begin position="39"/>
        <end position="58"/>
    </location>
</feature>
<keyword evidence="2" id="KW-1133">Transmembrane helix</keyword>
<evidence type="ECO:0000313" key="4">
    <source>
        <dbReference type="Proteomes" id="UP000799764"/>
    </source>
</evidence>
<dbReference type="Proteomes" id="UP000799764">
    <property type="component" value="Unassembled WGS sequence"/>
</dbReference>
<dbReference type="Pfam" id="PF11807">
    <property type="entry name" value="UstYa"/>
    <property type="match status" value="1"/>
</dbReference>